<sequence>MQTELVGPGVRDGEPMLEVGKKERTQACRRIRCLKITLVVIVILFLLFVICLFVGSEFEMKAVRKADDTVSFYNTTQVCAIASDGDFQAFENQDAAHAEGCKIAHCGACGECSNVQDITIYDETKNTLTTTTTDCAMRSFFGSGMVTDCMNEKVGFTEGCTAVWVENVMCDLKKCIFTCLKMKLGLSGANGNNDRAGELNACLECDEKRCGPAFIEGAGANRRRSGIVSDIGRDDESEVCDIVDDGWIGWGER</sequence>
<keyword evidence="1" id="KW-0472">Membrane</keyword>
<dbReference type="AlphaFoldDB" id="A0A9W7G966"/>
<proteinExistence type="predicted"/>
<dbReference type="OrthoDB" id="10261863at2759"/>
<evidence type="ECO:0000256" key="1">
    <source>
        <dbReference type="SAM" id="Phobius"/>
    </source>
</evidence>
<reference evidence="3" key="1">
    <citation type="journal article" date="2023" name="Commun. Biol.">
        <title>Genome analysis of Parmales, the sister group of diatoms, reveals the evolutionary specialization of diatoms from phago-mixotrophs to photoautotrophs.</title>
        <authorList>
            <person name="Ban H."/>
            <person name="Sato S."/>
            <person name="Yoshikawa S."/>
            <person name="Yamada K."/>
            <person name="Nakamura Y."/>
            <person name="Ichinomiya M."/>
            <person name="Sato N."/>
            <person name="Blanc-Mathieu R."/>
            <person name="Endo H."/>
            <person name="Kuwata A."/>
            <person name="Ogata H."/>
        </authorList>
    </citation>
    <scope>NUCLEOTIDE SEQUENCE [LARGE SCALE GENOMIC DNA]</scope>
</reference>
<dbReference type="EMBL" id="BRYA01000069">
    <property type="protein sequence ID" value="GMI36837.1"/>
    <property type="molecule type" value="Genomic_DNA"/>
</dbReference>
<dbReference type="PANTHER" id="PTHR40535:SF1">
    <property type="entry name" value="CHROMOSOME UNDETERMINED SCAFFOLD_9, WHOLE GENOME SHOTGUN SEQUENCE"/>
    <property type="match status" value="1"/>
</dbReference>
<keyword evidence="1" id="KW-1133">Transmembrane helix</keyword>
<protein>
    <submittedName>
        <fullName evidence="2">Uncharacterized protein</fullName>
    </submittedName>
</protein>
<feature type="transmembrane region" description="Helical" evidence="1">
    <location>
        <begin position="33"/>
        <end position="55"/>
    </location>
</feature>
<keyword evidence="3" id="KW-1185">Reference proteome</keyword>
<name>A0A9W7G966_9STRA</name>
<organism evidence="2 3">
    <name type="scientific">Triparma columacea</name>
    <dbReference type="NCBI Taxonomy" id="722753"/>
    <lineage>
        <taxon>Eukaryota</taxon>
        <taxon>Sar</taxon>
        <taxon>Stramenopiles</taxon>
        <taxon>Ochrophyta</taxon>
        <taxon>Bolidophyceae</taxon>
        <taxon>Parmales</taxon>
        <taxon>Triparmaceae</taxon>
        <taxon>Triparma</taxon>
    </lineage>
</organism>
<evidence type="ECO:0000313" key="3">
    <source>
        <dbReference type="Proteomes" id="UP001165065"/>
    </source>
</evidence>
<evidence type="ECO:0000313" key="2">
    <source>
        <dbReference type="EMBL" id="GMI36837.1"/>
    </source>
</evidence>
<dbReference type="PANTHER" id="PTHR40535">
    <property type="entry name" value="CHROMOSOME UNDETERMINED SCAFFOLD_9, WHOLE GENOME SHOTGUN SEQUENCE"/>
    <property type="match status" value="1"/>
</dbReference>
<comment type="caution">
    <text evidence="2">The sequence shown here is derived from an EMBL/GenBank/DDBJ whole genome shotgun (WGS) entry which is preliminary data.</text>
</comment>
<keyword evidence="1" id="KW-0812">Transmembrane</keyword>
<gene>
    <name evidence="2" type="ORF">TrCOL_g7000</name>
</gene>
<dbReference type="Proteomes" id="UP001165065">
    <property type="component" value="Unassembled WGS sequence"/>
</dbReference>
<accession>A0A9W7G966</accession>